<evidence type="ECO:0000256" key="1">
    <source>
        <dbReference type="ARBA" id="ARBA00004651"/>
    </source>
</evidence>
<sequence length="446" mass="48814">MQQNQTNSKNQVLVLALPVTLQSLFQSSLGIIDQLMVGQLGTESIAAVGMGSKFANLYTVSLAAIGTAASIMMAQYYGQKNTKGVSKAFFINTLYAFILMILFAVPALFFPHSILSLYTNESAVIPLASDYLFLIGLGFPPLLITMMLANHMRNVGYPNLPMVSGSISVVANTLLNFLLIFGSLGFPRLGLKGAAVATTFTRYLECVLLLLLFLKIQKKTPFKITWEPGIFRDFALPAFLIGLPVLVNEFLWGFGETVYAVIYGHMGTQAMAAMTLTFPVQGLSIGLFSGVSTAAAILIGNLLGKKEEERAYALTKDFMKWTVFGSLGLGMLLVLATPFYVKLFKVNLETYSLGVTTLKVFCVALWIKVSNMVLGGIVRSGGKTHYTLFLDMLGTWGIGVPLGFVAAFIWNLPLPWVYALITFEELVRFALGIMVIRTKKWMGTLR</sequence>
<evidence type="ECO:0000256" key="9">
    <source>
        <dbReference type="ARBA" id="ARBA00031636"/>
    </source>
</evidence>
<dbReference type="RefSeq" id="WP_014268997.1">
    <property type="nucleotide sequence ID" value="NC_016633.1"/>
</dbReference>
<keyword evidence="5 10" id="KW-0812">Transmembrane</keyword>
<feature type="transmembrane region" description="Helical" evidence="10">
    <location>
        <begin position="386"/>
        <end position="410"/>
    </location>
</feature>
<evidence type="ECO:0000256" key="10">
    <source>
        <dbReference type="SAM" id="Phobius"/>
    </source>
</evidence>
<feature type="transmembrane region" description="Helical" evidence="10">
    <location>
        <begin position="54"/>
        <end position="77"/>
    </location>
</feature>
<dbReference type="NCBIfam" id="TIGR00797">
    <property type="entry name" value="matE"/>
    <property type="match status" value="1"/>
</dbReference>
<reference evidence="11 12" key="1">
    <citation type="submission" date="2011-11" db="EMBL/GenBank/DDBJ databases">
        <title>Complete sequence of Spirochaeta sp. grapes.</title>
        <authorList>
            <consortium name="US DOE Joint Genome Institute"/>
            <person name="Lucas S."/>
            <person name="Han J."/>
            <person name="Lapidus A."/>
            <person name="Cheng J.-F."/>
            <person name="Goodwin L."/>
            <person name="Pitluck S."/>
            <person name="Peters L."/>
            <person name="Ovchinnikova G."/>
            <person name="Munk A.C."/>
            <person name="Detter J.C."/>
            <person name="Han C."/>
            <person name="Tapia R."/>
            <person name="Land M."/>
            <person name="Hauser L."/>
            <person name="Kyrpides N."/>
            <person name="Ivanova N."/>
            <person name="Pagani I."/>
            <person name="Ritalahtilisa K."/>
            <person name="Loeffler F."/>
            <person name="Woyke T."/>
        </authorList>
    </citation>
    <scope>NUCLEOTIDE SEQUENCE [LARGE SCALE GENOMIC DNA]</scope>
    <source>
        <strain evidence="12">ATCC BAA-1885 / DSM 22778 / Grapes</strain>
    </source>
</reference>
<dbReference type="KEGG" id="sgp:SpiGrapes_0288"/>
<evidence type="ECO:0000256" key="6">
    <source>
        <dbReference type="ARBA" id="ARBA00022989"/>
    </source>
</evidence>
<evidence type="ECO:0000256" key="5">
    <source>
        <dbReference type="ARBA" id="ARBA00022692"/>
    </source>
</evidence>
<evidence type="ECO:0000256" key="8">
    <source>
        <dbReference type="ARBA" id="ARBA00023136"/>
    </source>
</evidence>
<dbReference type="EMBL" id="CP003155">
    <property type="protein sequence ID" value="AEV28148.1"/>
    <property type="molecule type" value="Genomic_DNA"/>
</dbReference>
<keyword evidence="3" id="KW-0050">Antiport</keyword>
<dbReference type="PIRSF" id="PIRSF006603">
    <property type="entry name" value="DinF"/>
    <property type="match status" value="1"/>
</dbReference>
<evidence type="ECO:0000256" key="4">
    <source>
        <dbReference type="ARBA" id="ARBA00022475"/>
    </source>
</evidence>
<keyword evidence="4" id="KW-1003">Cell membrane</keyword>
<evidence type="ECO:0000313" key="12">
    <source>
        <dbReference type="Proteomes" id="UP000005632"/>
    </source>
</evidence>
<keyword evidence="2" id="KW-0813">Transport</keyword>
<dbReference type="InterPro" id="IPR002528">
    <property type="entry name" value="MATE_fam"/>
</dbReference>
<feature type="transmembrane region" description="Helical" evidence="10">
    <location>
        <begin position="89"/>
        <end position="111"/>
    </location>
</feature>
<dbReference type="OrthoDB" id="9780160at2"/>
<dbReference type="InterPro" id="IPR050222">
    <property type="entry name" value="MATE_MdtK"/>
</dbReference>
<evidence type="ECO:0000256" key="3">
    <source>
        <dbReference type="ARBA" id="ARBA00022449"/>
    </source>
</evidence>
<comment type="subcellular location">
    <subcellularLocation>
        <location evidence="1">Cell membrane</location>
        <topology evidence="1">Multi-pass membrane protein</topology>
    </subcellularLocation>
</comment>
<feature type="transmembrane region" description="Helical" evidence="10">
    <location>
        <begin position="194"/>
        <end position="214"/>
    </location>
</feature>
<dbReference type="GO" id="GO:0042910">
    <property type="term" value="F:xenobiotic transmembrane transporter activity"/>
    <property type="evidence" value="ECO:0007669"/>
    <property type="project" value="InterPro"/>
</dbReference>
<name>G8QUX2_SPHPG</name>
<gene>
    <name evidence="11" type="ordered locus">SpiGrapes_0288</name>
</gene>
<feature type="transmembrane region" description="Helical" evidence="10">
    <location>
        <begin position="353"/>
        <end position="374"/>
    </location>
</feature>
<dbReference type="InterPro" id="IPR048279">
    <property type="entry name" value="MdtK-like"/>
</dbReference>
<organism evidence="11 12">
    <name type="scientific">Sphaerochaeta pleomorpha (strain ATCC BAA-1885 / DSM 22778 / Grapes)</name>
    <dbReference type="NCBI Taxonomy" id="158190"/>
    <lineage>
        <taxon>Bacteria</taxon>
        <taxon>Pseudomonadati</taxon>
        <taxon>Spirochaetota</taxon>
        <taxon>Spirochaetia</taxon>
        <taxon>Spirochaetales</taxon>
        <taxon>Sphaerochaetaceae</taxon>
        <taxon>Sphaerochaeta</taxon>
    </lineage>
</organism>
<dbReference type="GO" id="GO:0006811">
    <property type="term" value="P:monoatomic ion transport"/>
    <property type="evidence" value="ECO:0007669"/>
    <property type="project" value="UniProtKB-KW"/>
</dbReference>
<dbReference type="PANTHER" id="PTHR43298">
    <property type="entry name" value="MULTIDRUG RESISTANCE PROTEIN NORM-RELATED"/>
    <property type="match status" value="1"/>
</dbReference>
<accession>G8QUX2</accession>
<keyword evidence="8 10" id="KW-0472">Membrane</keyword>
<dbReference type="PANTHER" id="PTHR43298:SF2">
    <property type="entry name" value="FMN_FAD EXPORTER YEEO-RELATED"/>
    <property type="match status" value="1"/>
</dbReference>
<dbReference type="Pfam" id="PF01554">
    <property type="entry name" value="MatE"/>
    <property type="match status" value="2"/>
</dbReference>
<evidence type="ECO:0000313" key="11">
    <source>
        <dbReference type="EMBL" id="AEV28148.1"/>
    </source>
</evidence>
<feature type="transmembrane region" description="Helical" evidence="10">
    <location>
        <begin position="416"/>
        <end position="436"/>
    </location>
</feature>
<evidence type="ECO:0000256" key="2">
    <source>
        <dbReference type="ARBA" id="ARBA00022448"/>
    </source>
</evidence>
<dbReference type="eggNOG" id="COG0534">
    <property type="taxonomic scope" value="Bacteria"/>
</dbReference>
<dbReference type="GO" id="GO:0005886">
    <property type="term" value="C:plasma membrane"/>
    <property type="evidence" value="ECO:0007669"/>
    <property type="project" value="UniProtKB-SubCell"/>
</dbReference>
<dbReference type="Proteomes" id="UP000005632">
    <property type="component" value="Chromosome"/>
</dbReference>
<dbReference type="CDD" id="cd13134">
    <property type="entry name" value="MATE_like_8"/>
    <property type="match status" value="1"/>
</dbReference>
<evidence type="ECO:0000256" key="7">
    <source>
        <dbReference type="ARBA" id="ARBA00023065"/>
    </source>
</evidence>
<feature type="transmembrane region" description="Helical" evidence="10">
    <location>
        <begin position="234"/>
        <end position="262"/>
    </location>
</feature>
<feature type="transmembrane region" description="Helical" evidence="10">
    <location>
        <begin position="131"/>
        <end position="150"/>
    </location>
</feature>
<dbReference type="AlphaFoldDB" id="G8QUX2"/>
<dbReference type="STRING" id="158190.SpiGrapes_0288"/>
<dbReference type="GO" id="GO:0015297">
    <property type="term" value="F:antiporter activity"/>
    <property type="evidence" value="ECO:0007669"/>
    <property type="project" value="UniProtKB-KW"/>
</dbReference>
<feature type="transmembrane region" description="Helical" evidence="10">
    <location>
        <begin position="162"/>
        <end position="182"/>
    </location>
</feature>
<feature type="transmembrane region" description="Helical" evidence="10">
    <location>
        <begin position="323"/>
        <end position="341"/>
    </location>
</feature>
<keyword evidence="6 10" id="KW-1133">Transmembrane helix</keyword>
<dbReference type="HOGENOM" id="CLU_012893_5_1_12"/>
<feature type="transmembrane region" description="Helical" evidence="10">
    <location>
        <begin position="282"/>
        <end position="303"/>
    </location>
</feature>
<protein>
    <recommendedName>
        <fullName evidence="9">Multidrug-efflux transporter</fullName>
    </recommendedName>
</protein>
<keyword evidence="7" id="KW-0406">Ion transport</keyword>
<keyword evidence="12" id="KW-1185">Reference proteome</keyword>
<proteinExistence type="predicted"/>